<reference evidence="11" key="1">
    <citation type="submission" date="2025-08" db="UniProtKB">
        <authorList>
            <consortium name="RefSeq"/>
        </authorList>
    </citation>
    <scope>IDENTIFICATION</scope>
</reference>
<dbReference type="Gene3D" id="3.90.780.10">
    <property type="entry name" value="5'-Nucleotidase, C-terminal domain"/>
    <property type="match status" value="1"/>
</dbReference>
<dbReference type="InterPro" id="IPR008334">
    <property type="entry name" value="5'-Nucleotdase_C"/>
</dbReference>
<evidence type="ECO:0000313" key="11">
    <source>
        <dbReference type="RefSeq" id="XP_026724538.1"/>
    </source>
</evidence>
<keyword evidence="5 8" id="KW-0732">Signal</keyword>
<evidence type="ECO:0000256" key="7">
    <source>
        <dbReference type="ARBA" id="ARBA00022801"/>
    </source>
</evidence>
<dbReference type="InterPro" id="IPR029052">
    <property type="entry name" value="Metallo-depent_PP-like"/>
</dbReference>
<keyword evidence="4" id="KW-0479">Metal-binding</keyword>
<dbReference type="FunFam" id="3.90.780.10:FF:000001">
    <property type="entry name" value="NT5E isoform 3"/>
    <property type="match status" value="1"/>
</dbReference>
<proteinExistence type="inferred from homology"/>
<dbReference type="RefSeq" id="XP_026724538.1">
    <property type="nucleotide sequence ID" value="XM_026868737.1"/>
</dbReference>
<dbReference type="SUPFAM" id="SSF56300">
    <property type="entry name" value="Metallo-dependent phosphatases"/>
    <property type="match status" value="1"/>
</dbReference>
<comment type="similarity">
    <text evidence="2 8">Belongs to the 5'-nucleotidase family.</text>
</comment>
<name>A0A7E5V8F5_TRINI</name>
<dbReference type="Pfam" id="PF02872">
    <property type="entry name" value="5_nucleotid_C"/>
    <property type="match status" value="1"/>
</dbReference>
<dbReference type="GO" id="GO:0005886">
    <property type="term" value="C:plasma membrane"/>
    <property type="evidence" value="ECO:0007669"/>
    <property type="project" value="TreeGrafter"/>
</dbReference>
<dbReference type="PANTHER" id="PTHR11575:SF24">
    <property type="entry name" value="5'-NUCLEOTIDASE"/>
    <property type="match status" value="1"/>
</dbReference>
<feature type="signal peptide" evidence="8">
    <location>
        <begin position="1"/>
        <end position="16"/>
    </location>
</feature>
<dbReference type="InParanoid" id="A0A7E5V8F5"/>
<dbReference type="AlphaFoldDB" id="A0A7E5V8F5"/>
<evidence type="ECO:0000313" key="10">
    <source>
        <dbReference type="Proteomes" id="UP000322000"/>
    </source>
</evidence>
<evidence type="ECO:0000256" key="1">
    <source>
        <dbReference type="ARBA" id="ARBA00000815"/>
    </source>
</evidence>
<dbReference type="FunFam" id="3.60.21.10:FF:000020">
    <property type="entry name" value="NT5E isoform 4"/>
    <property type="match status" value="1"/>
</dbReference>
<dbReference type="GO" id="GO:0006196">
    <property type="term" value="P:AMP catabolic process"/>
    <property type="evidence" value="ECO:0007669"/>
    <property type="project" value="TreeGrafter"/>
</dbReference>
<dbReference type="OrthoDB" id="7722975at2759"/>
<feature type="domain" description="5'-Nucleotidase C-terminal" evidence="9">
    <location>
        <begin position="260"/>
        <end position="435"/>
    </location>
</feature>
<protein>
    <recommendedName>
        <fullName evidence="3">5'-nucleotidase</fullName>
        <ecNumber evidence="3">3.1.3.5</ecNumber>
    </recommendedName>
</protein>
<evidence type="ECO:0000256" key="2">
    <source>
        <dbReference type="ARBA" id="ARBA00006654"/>
    </source>
</evidence>
<dbReference type="SUPFAM" id="SSF55816">
    <property type="entry name" value="5'-nucleotidase (syn. UDP-sugar hydrolase), C-terminal domain"/>
    <property type="match status" value="1"/>
</dbReference>
<dbReference type="GO" id="GO:0046872">
    <property type="term" value="F:metal ion binding"/>
    <property type="evidence" value="ECO:0007669"/>
    <property type="project" value="UniProtKB-KW"/>
</dbReference>
<dbReference type="PANTHER" id="PTHR11575">
    <property type="entry name" value="5'-NUCLEOTIDASE-RELATED"/>
    <property type="match status" value="1"/>
</dbReference>
<evidence type="ECO:0000256" key="4">
    <source>
        <dbReference type="ARBA" id="ARBA00022723"/>
    </source>
</evidence>
<dbReference type="EC" id="3.1.3.5" evidence="3"/>
<sequence length="487" mass="54070">MLTCLSMLCLINECMFVYICMTLPPSSLHVSIYLFQSLGNHEFDNGVAGLIPFIQNVTCPVLASNLILTKEPKLQAEPNLMNSVVIDINGTKIGIIGYLTPDTKFIATKNEVEYINEVVAVGKEATMLKNNGVNILIALGHSGFLMDLEIAKRVEDIDLVIGGHTNTFLYSGKAPDMEVAEGMYPTLVVQDSGRLVPVVQAYAYTKYLGHLYLNFDKNGEMINYEGSPLLLNDSVPHDPAVLKIVNQYREDIQKLTEKVIGITSVIVDGESCRSKECSMGNVITDAMIHRYASEYSGVGWTDAPVAIVHGGGIRSSFHYLKLPSNITRGDVLRVMPFDGTVMKVELAGIDIRKVLEHSVHRYNALFPTGEFLQMSGMKVVYDLKKPPHQRVKSVHVRCGECTRPIYEVLNKTKEYKILMPAFLASGGDGYDMFTELPQVSLHLSEIECTETYITSHSPLYPAIEGRIIIKHQDQNNDTTILRGKMLS</sequence>
<keyword evidence="6 8" id="KW-0547">Nucleotide-binding</keyword>
<evidence type="ECO:0000256" key="5">
    <source>
        <dbReference type="ARBA" id="ARBA00022729"/>
    </source>
</evidence>
<evidence type="ECO:0000256" key="8">
    <source>
        <dbReference type="RuleBase" id="RU362119"/>
    </source>
</evidence>
<dbReference type="Gene3D" id="3.60.21.10">
    <property type="match status" value="1"/>
</dbReference>
<evidence type="ECO:0000259" key="9">
    <source>
        <dbReference type="Pfam" id="PF02872"/>
    </source>
</evidence>
<dbReference type="GO" id="GO:0008253">
    <property type="term" value="F:5'-nucleotidase activity"/>
    <property type="evidence" value="ECO:0007669"/>
    <property type="project" value="UniProtKB-EC"/>
</dbReference>
<gene>
    <name evidence="11" type="primary">LOC113491654</name>
</gene>
<dbReference type="InterPro" id="IPR006146">
    <property type="entry name" value="5'-Nucleotdase_CS"/>
</dbReference>
<dbReference type="GeneID" id="113491654"/>
<organism evidence="10 11">
    <name type="scientific">Trichoplusia ni</name>
    <name type="common">Cabbage looper</name>
    <dbReference type="NCBI Taxonomy" id="7111"/>
    <lineage>
        <taxon>Eukaryota</taxon>
        <taxon>Metazoa</taxon>
        <taxon>Ecdysozoa</taxon>
        <taxon>Arthropoda</taxon>
        <taxon>Hexapoda</taxon>
        <taxon>Insecta</taxon>
        <taxon>Pterygota</taxon>
        <taxon>Neoptera</taxon>
        <taxon>Endopterygota</taxon>
        <taxon>Lepidoptera</taxon>
        <taxon>Glossata</taxon>
        <taxon>Ditrysia</taxon>
        <taxon>Noctuoidea</taxon>
        <taxon>Noctuidae</taxon>
        <taxon>Plusiinae</taxon>
        <taxon>Trichoplusia</taxon>
    </lineage>
</organism>
<dbReference type="GO" id="GO:0000166">
    <property type="term" value="F:nucleotide binding"/>
    <property type="evidence" value="ECO:0007669"/>
    <property type="project" value="UniProtKB-KW"/>
</dbReference>
<accession>A0A7E5V8F5</accession>
<evidence type="ECO:0000256" key="3">
    <source>
        <dbReference type="ARBA" id="ARBA00012643"/>
    </source>
</evidence>
<dbReference type="InterPro" id="IPR036907">
    <property type="entry name" value="5'-Nucleotdase_C_sf"/>
</dbReference>
<dbReference type="KEGG" id="tnl:113491654"/>
<comment type="catalytic activity">
    <reaction evidence="1">
        <text>a ribonucleoside 5'-phosphate + H2O = a ribonucleoside + phosphate</text>
        <dbReference type="Rhea" id="RHEA:12484"/>
        <dbReference type="ChEBI" id="CHEBI:15377"/>
        <dbReference type="ChEBI" id="CHEBI:18254"/>
        <dbReference type="ChEBI" id="CHEBI:43474"/>
        <dbReference type="ChEBI" id="CHEBI:58043"/>
        <dbReference type="EC" id="3.1.3.5"/>
    </reaction>
</comment>
<dbReference type="PRINTS" id="PR01607">
    <property type="entry name" value="APYRASEFAMLY"/>
</dbReference>
<dbReference type="PROSITE" id="PS00786">
    <property type="entry name" value="5_NUCLEOTIDASE_2"/>
    <property type="match status" value="1"/>
</dbReference>
<dbReference type="FunCoup" id="A0A7E5V8F5">
    <property type="interactions" value="185"/>
</dbReference>
<keyword evidence="7 8" id="KW-0378">Hydrolase</keyword>
<feature type="chain" id="PRO_5029036756" description="5'-nucleotidase" evidence="8">
    <location>
        <begin position="17"/>
        <end position="487"/>
    </location>
</feature>
<keyword evidence="10" id="KW-1185">Reference proteome</keyword>
<evidence type="ECO:0000256" key="6">
    <source>
        <dbReference type="ARBA" id="ARBA00022741"/>
    </source>
</evidence>
<dbReference type="InterPro" id="IPR006179">
    <property type="entry name" value="5_nucleotidase/apyrase"/>
</dbReference>
<dbReference type="Proteomes" id="UP000322000">
    <property type="component" value="Chromosome 1"/>
</dbReference>